<evidence type="ECO:0000313" key="2">
    <source>
        <dbReference type="Proteomes" id="UP000037755"/>
    </source>
</evidence>
<reference evidence="1 2" key="1">
    <citation type="submission" date="2015-08" db="EMBL/GenBank/DDBJ databases">
        <title>Whole genome sequence of Flavobacterium akiainvivens IK-1T, from decaying Wikstroemia oahuensis, an endemic Hawaiian shrub.</title>
        <authorList>
            <person name="Wan X."/>
            <person name="Hou S."/>
            <person name="Saito J."/>
            <person name="Donachie S."/>
        </authorList>
    </citation>
    <scope>NUCLEOTIDE SEQUENCE [LARGE SCALE GENOMIC DNA]</scope>
    <source>
        <strain evidence="1 2">IK-1</strain>
    </source>
</reference>
<dbReference type="AlphaFoldDB" id="A0A0M8MLN1"/>
<dbReference type="PATRIC" id="fig|1202724.3.peg.2543"/>
<evidence type="ECO:0000313" key="1">
    <source>
        <dbReference type="EMBL" id="KOS08337.1"/>
    </source>
</evidence>
<evidence type="ECO:0008006" key="3">
    <source>
        <dbReference type="Google" id="ProtNLM"/>
    </source>
</evidence>
<dbReference type="STRING" id="1202724.AM493_12275"/>
<dbReference type="Proteomes" id="UP000037755">
    <property type="component" value="Unassembled WGS sequence"/>
</dbReference>
<sequence length="84" mass="9616">MAKDKDAIYTGIIEKDENGNYFSGPYLLDYRMVAEKFKEGDRITIRSVIENPSDKSYDTYNKKSKDFVAADKKKFVAPQPPKGE</sequence>
<keyword evidence="2" id="KW-1185">Reference proteome</keyword>
<dbReference type="OrthoDB" id="711907at2"/>
<accession>A0A0M8MLN1</accession>
<gene>
    <name evidence="1" type="ORF">AM493_12275</name>
</gene>
<comment type="caution">
    <text evidence="1">The sequence shown here is derived from an EMBL/GenBank/DDBJ whole genome shotgun (WGS) entry which is preliminary data.</text>
</comment>
<protein>
    <recommendedName>
        <fullName evidence="3">DUF3127 domain-containing protein</fullName>
    </recommendedName>
</protein>
<dbReference type="EMBL" id="LIYD01000005">
    <property type="protein sequence ID" value="KOS08337.1"/>
    <property type="molecule type" value="Genomic_DNA"/>
</dbReference>
<organism evidence="1 2">
    <name type="scientific">Flavobacterium akiainvivens</name>
    <dbReference type="NCBI Taxonomy" id="1202724"/>
    <lineage>
        <taxon>Bacteria</taxon>
        <taxon>Pseudomonadati</taxon>
        <taxon>Bacteroidota</taxon>
        <taxon>Flavobacteriia</taxon>
        <taxon>Flavobacteriales</taxon>
        <taxon>Flavobacteriaceae</taxon>
        <taxon>Flavobacterium</taxon>
    </lineage>
</organism>
<proteinExistence type="predicted"/>
<name>A0A0M8MLN1_9FLAO</name>